<feature type="region of interest" description="Disordered" evidence="1">
    <location>
        <begin position="1"/>
        <end position="62"/>
    </location>
</feature>
<gene>
    <name evidence="2" type="ORF">DIW82_05910</name>
</gene>
<organism evidence="2 3">
    <name type="scientific">Corynebacterium nuruki</name>
    <dbReference type="NCBI Taxonomy" id="1032851"/>
    <lineage>
        <taxon>Bacteria</taxon>
        <taxon>Bacillati</taxon>
        <taxon>Actinomycetota</taxon>
        <taxon>Actinomycetes</taxon>
        <taxon>Mycobacteriales</taxon>
        <taxon>Corynebacteriaceae</taxon>
        <taxon>Corynebacterium</taxon>
    </lineage>
</organism>
<feature type="compositionally biased region" description="Pro residues" evidence="1">
    <location>
        <begin position="1"/>
        <end position="17"/>
    </location>
</feature>
<dbReference type="EMBL" id="DQID01000159">
    <property type="protein sequence ID" value="HCT14327.1"/>
    <property type="molecule type" value="Genomic_DNA"/>
</dbReference>
<proteinExistence type="predicted"/>
<accession>A0A3D4SZ87</accession>
<evidence type="ECO:0000256" key="1">
    <source>
        <dbReference type="SAM" id="MobiDB-lite"/>
    </source>
</evidence>
<evidence type="ECO:0000313" key="3">
    <source>
        <dbReference type="Proteomes" id="UP000261739"/>
    </source>
</evidence>
<dbReference type="Proteomes" id="UP000261739">
    <property type="component" value="Unassembled WGS sequence"/>
</dbReference>
<feature type="compositionally biased region" description="Low complexity" evidence="1">
    <location>
        <begin position="18"/>
        <end position="38"/>
    </location>
</feature>
<dbReference type="AlphaFoldDB" id="A0A3D4SZ87"/>
<evidence type="ECO:0000313" key="2">
    <source>
        <dbReference type="EMBL" id="HCT14327.1"/>
    </source>
</evidence>
<reference evidence="2 3" key="1">
    <citation type="journal article" date="2018" name="Nat. Biotechnol.">
        <title>A standardized bacterial taxonomy based on genome phylogeny substantially revises the tree of life.</title>
        <authorList>
            <person name="Parks D.H."/>
            <person name="Chuvochina M."/>
            <person name="Waite D.W."/>
            <person name="Rinke C."/>
            <person name="Skarshewski A."/>
            <person name="Chaumeil P.A."/>
            <person name="Hugenholtz P."/>
        </authorList>
    </citation>
    <scope>NUCLEOTIDE SEQUENCE [LARGE SCALE GENOMIC DNA]</scope>
    <source>
        <strain evidence="2">UBA11247</strain>
    </source>
</reference>
<protein>
    <submittedName>
        <fullName evidence="2">Uncharacterized protein</fullName>
    </submittedName>
</protein>
<name>A0A3D4SZ87_9CORY</name>
<feature type="compositionally biased region" description="Pro residues" evidence="1">
    <location>
        <begin position="39"/>
        <end position="51"/>
    </location>
</feature>
<comment type="caution">
    <text evidence="2">The sequence shown here is derived from an EMBL/GenBank/DDBJ whole genome shotgun (WGS) entry which is preliminary data.</text>
</comment>
<sequence length="62" mass="6835">MRRPTPPTRTPSVPPSRPSTVTGNRCPRCGRRCGVMSRSPPPATRPCPSPPSTRSAGRRRRR</sequence>